<keyword evidence="3 4" id="KW-0418">Kinase</keyword>
<reference evidence="6 7" key="1">
    <citation type="journal article" date="2012" name="J. Bacteriol.">
        <title>Genome Sequence of Nitratireductor pacificus Type Strain pht-3B.</title>
        <authorList>
            <person name="Lai Q."/>
            <person name="Li G."/>
            <person name="Shao Z."/>
        </authorList>
    </citation>
    <scope>NUCLEOTIDE SEQUENCE [LARGE SCALE GENOMIC DNA]</scope>
    <source>
        <strain evidence="7">pht-3B</strain>
    </source>
</reference>
<dbReference type="Proteomes" id="UP000006786">
    <property type="component" value="Unassembled WGS sequence"/>
</dbReference>
<dbReference type="GO" id="GO:0005829">
    <property type="term" value="C:cytosol"/>
    <property type="evidence" value="ECO:0007669"/>
    <property type="project" value="TreeGrafter"/>
</dbReference>
<dbReference type="PROSITE" id="PS00584">
    <property type="entry name" value="PFKB_KINASES_2"/>
    <property type="match status" value="1"/>
</dbReference>
<dbReference type="Gene3D" id="3.40.1190.20">
    <property type="match status" value="1"/>
</dbReference>
<organism evidence="6 7">
    <name type="scientific">Nitratireductor pacificus pht-3B</name>
    <dbReference type="NCBI Taxonomy" id="391937"/>
    <lineage>
        <taxon>Bacteria</taxon>
        <taxon>Pseudomonadati</taxon>
        <taxon>Pseudomonadota</taxon>
        <taxon>Alphaproteobacteria</taxon>
        <taxon>Hyphomicrobiales</taxon>
        <taxon>Phyllobacteriaceae</taxon>
        <taxon>Nitratireductor</taxon>
    </lineage>
</organism>
<dbReference type="OrthoDB" id="9795789at2"/>
<evidence type="ECO:0000259" key="5">
    <source>
        <dbReference type="Pfam" id="PF00294"/>
    </source>
</evidence>
<evidence type="ECO:0000313" key="7">
    <source>
        <dbReference type="Proteomes" id="UP000006786"/>
    </source>
</evidence>
<evidence type="ECO:0000256" key="4">
    <source>
        <dbReference type="RuleBase" id="RU003704"/>
    </source>
</evidence>
<sequence length="301" mass="31481">MARILTLGMAVLDHVFQLPAFPESGEKYRAESYRAQIGGPATVAALAIQRLGGSASLCARLGEDANSRTIMAELDAAGVDWSPSVVLPGAVAPVSAVYIDEDGERQIVNFRGKDLAVSADMLSESLLDGVDAVLLDPRWPEGAERLAALAARRGIPSVLDAESDLEALEGAMALCTHIAFSTQGLRSYSGEEDVVLGLKYCAERFKAWLGVTHGEKGVIYLDQGGVAHVAAFAVRTLDTLGAGDVWHGAFALGLGEGRSVFQAVRFANAAAGLKCMNGTGQEALPGREETLALMTGGGTLH</sequence>
<accession>K2MMX9</accession>
<dbReference type="STRING" id="391937.NA2_11944"/>
<dbReference type="GO" id="GO:0016301">
    <property type="term" value="F:kinase activity"/>
    <property type="evidence" value="ECO:0007669"/>
    <property type="project" value="UniProtKB-KW"/>
</dbReference>
<name>K2MMX9_9HYPH</name>
<dbReference type="AlphaFoldDB" id="K2MMX9"/>
<dbReference type="GO" id="GO:0006796">
    <property type="term" value="P:phosphate-containing compound metabolic process"/>
    <property type="evidence" value="ECO:0007669"/>
    <property type="project" value="UniProtKB-ARBA"/>
</dbReference>
<dbReference type="InterPro" id="IPR002139">
    <property type="entry name" value="Ribo/fructo_kinase"/>
</dbReference>
<dbReference type="eggNOG" id="COG0524">
    <property type="taxonomic scope" value="Bacteria"/>
</dbReference>
<evidence type="ECO:0000313" key="6">
    <source>
        <dbReference type="EMBL" id="EKF18607.1"/>
    </source>
</evidence>
<dbReference type="InterPro" id="IPR002173">
    <property type="entry name" value="Carboh/pur_kinase_PfkB_CS"/>
</dbReference>
<gene>
    <name evidence="6" type="ORF">NA2_11944</name>
</gene>
<dbReference type="PRINTS" id="PR00990">
    <property type="entry name" value="RIBOKINASE"/>
</dbReference>
<dbReference type="PATRIC" id="fig|391937.3.peg.2454"/>
<dbReference type="InterPro" id="IPR029056">
    <property type="entry name" value="Ribokinase-like"/>
</dbReference>
<keyword evidence="2 4" id="KW-0808">Transferase</keyword>
<dbReference type="InterPro" id="IPR011611">
    <property type="entry name" value="PfkB_dom"/>
</dbReference>
<dbReference type="SUPFAM" id="SSF53613">
    <property type="entry name" value="Ribokinase-like"/>
    <property type="match status" value="1"/>
</dbReference>
<dbReference type="PANTHER" id="PTHR10584">
    <property type="entry name" value="SUGAR KINASE"/>
    <property type="match status" value="1"/>
</dbReference>
<proteinExistence type="inferred from homology"/>
<dbReference type="EMBL" id="AMRM01000012">
    <property type="protein sequence ID" value="EKF18607.1"/>
    <property type="molecule type" value="Genomic_DNA"/>
</dbReference>
<evidence type="ECO:0000256" key="1">
    <source>
        <dbReference type="ARBA" id="ARBA00010688"/>
    </source>
</evidence>
<dbReference type="PANTHER" id="PTHR10584:SF157">
    <property type="entry name" value="SULFOFRUCTOSE KINASE"/>
    <property type="match status" value="1"/>
</dbReference>
<dbReference type="Pfam" id="PF00294">
    <property type="entry name" value="PfkB"/>
    <property type="match status" value="1"/>
</dbReference>
<feature type="domain" description="Carbohydrate kinase PfkB" evidence="5">
    <location>
        <begin position="3"/>
        <end position="283"/>
    </location>
</feature>
<evidence type="ECO:0000256" key="2">
    <source>
        <dbReference type="ARBA" id="ARBA00022679"/>
    </source>
</evidence>
<comment type="similarity">
    <text evidence="1 4">Belongs to the carbohydrate kinase PfkB family.</text>
</comment>
<protein>
    <submittedName>
        <fullName evidence="6">PfkB domain-containing protein</fullName>
    </submittedName>
</protein>
<keyword evidence="7" id="KW-1185">Reference proteome</keyword>
<evidence type="ECO:0000256" key="3">
    <source>
        <dbReference type="ARBA" id="ARBA00022777"/>
    </source>
</evidence>
<comment type="caution">
    <text evidence="6">The sequence shown here is derived from an EMBL/GenBank/DDBJ whole genome shotgun (WGS) entry which is preliminary data.</text>
</comment>
<dbReference type="RefSeq" id="WP_008597157.1">
    <property type="nucleotide sequence ID" value="NZ_AMRM01000012.1"/>
</dbReference>